<accession>A0A917YJA4</accession>
<feature type="domain" description="N-acetyltransferase" evidence="1">
    <location>
        <begin position="5"/>
        <end position="155"/>
    </location>
</feature>
<proteinExistence type="predicted"/>
<comment type="caution">
    <text evidence="2">The sequence shown here is derived from an EMBL/GenBank/DDBJ whole genome shotgun (WGS) entry which is preliminary data.</text>
</comment>
<protein>
    <submittedName>
        <fullName evidence="2">N-acetyltransferase</fullName>
    </submittedName>
</protein>
<gene>
    <name evidence="2" type="ORF">GCM10010991_08300</name>
</gene>
<dbReference type="Proteomes" id="UP000598196">
    <property type="component" value="Unassembled WGS sequence"/>
</dbReference>
<sequence>MSTAHPIRMTTLSDLPALETLYASAFPDEDLMPLVRRLLTEVPDIVSLVAESAVEGPTAHIAITPCLTEGPHHAALLGPLCVAPAHQRQGRGAALIRAGIERLDAERVKCLLVLGDPAYYGRLGFQPETRVAPPFPLPEEWRGAWQSLPIGTPAEPAAGTLRPPPPWMSAALWAP</sequence>
<dbReference type="SUPFAM" id="SSF55729">
    <property type="entry name" value="Acyl-CoA N-acyltransferases (Nat)"/>
    <property type="match status" value="1"/>
</dbReference>
<evidence type="ECO:0000259" key="1">
    <source>
        <dbReference type="PROSITE" id="PS51186"/>
    </source>
</evidence>
<organism evidence="2 3">
    <name type="scientific">Gemmobacter aquaticus</name>
    <dbReference type="NCBI Taxonomy" id="490185"/>
    <lineage>
        <taxon>Bacteria</taxon>
        <taxon>Pseudomonadati</taxon>
        <taxon>Pseudomonadota</taxon>
        <taxon>Alphaproteobacteria</taxon>
        <taxon>Rhodobacterales</taxon>
        <taxon>Paracoccaceae</taxon>
        <taxon>Gemmobacter</taxon>
    </lineage>
</organism>
<reference evidence="2 3" key="1">
    <citation type="journal article" date="2014" name="Int. J. Syst. Evol. Microbiol.">
        <title>Complete genome sequence of Corynebacterium casei LMG S-19264T (=DSM 44701T), isolated from a smear-ripened cheese.</title>
        <authorList>
            <consortium name="US DOE Joint Genome Institute (JGI-PGF)"/>
            <person name="Walter F."/>
            <person name="Albersmeier A."/>
            <person name="Kalinowski J."/>
            <person name="Ruckert C."/>
        </authorList>
    </citation>
    <scope>NUCLEOTIDE SEQUENCE [LARGE SCALE GENOMIC DNA]</scope>
    <source>
        <strain evidence="2 3">CGMCC 1.7029</strain>
    </source>
</reference>
<dbReference type="OrthoDB" id="9797178at2"/>
<keyword evidence="3" id="KW-1185">Reference proteome</keyword>
<dbReference type="EMBL" id="BMLP01000001">
    <property type="protein sequence ID" value="GGO27015.1"/>
    <property type="molecule type" value="Genomic_DNA"/>
</dbReference>
<dbReference type="InterPro" id="IPR016181">
    <property type="entry name" value="Acyl_CoA_acyltransferase"/>
</dbReference>
<dbReference type="CDD" id="cd04301">
    <property type="entry name" value="NAT_SF"/>
    <property type="match status" value="1"/>
</dbReference>
<dbReference type="PROSITE" id="PS51186">
    <property type="entry name" value="GNAT"/>
    <property type="match status" value="1"/>
</dbReference>
<dbReference type="Pfam" id="PF13508">
    <property type="entry name" value="Acetyltransf_7"/>
    <property type="match status" value="1"/>
</dbReference>
<evidence type="ECO:0000313" key="2">
    <source>
        <dbReference type="EMBL" id="GGO27015.1"/>
    </source>
</evidence>
<evidence type="ECO:0000313" key="3">
    <source>
        <dbReference type="Proteomes" id="UP000598196"/>
    </source>
</evidence>
<name>A0A917YJA4_9RHOB</name>
<dbReference type="Gene3D" id="3.40.630.30">
    <property type="match status" value="1"/>
</dbReference>
<dbReference type="GO" id="GO:0016747">
    <property type="term" value="F:acyltransferase activity, transferring groups other than amino-acyl groups"/>
    <property type="evidence" value="ECO:0007669"/>
    <property type="project" value="InterPro"/>
</dbReference>
<dbReference type="AlphaFoldDB" id="A0A917YJA4"/>
<dbReference type="InterPro" id="IPR000182">
    <property type="entry name" value="GNAT_dom"/>
</dbReference>